<dbReference type="Pfam" id="PF08240">
    <property type="entry name" value="ADH_N"/>
    <property type="match status" value="1"/>
</dbReference>
<evidence type="ECO:0000256" key="4">
    <source>
        <dbReference type="ARBA" id="ARBA00070796"/>
    </source>
</evidence>
<keyword evidence="7" id="KW-1185">Reference proteome</keyword>
<dbReference type="SMART" id="SM00829">
    <property type="entry name" value="PKS_ER"/>
    <property type="match status" value="1"/>
</dbReference>
<evidence type="ECO:0000256" key="3">
    <source>
        <dbReference type="ARBA" id="ARBA00043088"/>
    </source>
</evidence>
<dbReference type="InterPro" id="IPR002364">
    <property type="entry name" value="Quin_OxRdtase/zeta-crystal_CS"/>
</dbReference>
<dbReference type="InterPro" id="IPR011032">
    <property type="entry name" value="GroES-like_sf"/>
</dbReference>
<dbReference type="Gene3D" id="3.90.180.10">
    <property type="entry name" value="Medium-chain alcohol dehydrogenases, catalytic domain"/>
    <property type="match status" value="1"/>
</dbReference>
<name>A0A2T0FPX3_9ASCO</name>
<dbReference type="Pfam" id="PF00107">
    <property type="entry name" value="ADH_zinc_N"/>
    <property type="match status" value="1"/>
</dbReference>
<dbReference type="RefSeq" id="XP_024666991.1">
    <property type="nucleotide sequence ID" value="XM_024811223.1"/>
</dbReference>
<dbReference type="PANTHER" id="PTHR48106:SF13">
    <property type="entry name" value="QUINONE OXIDOREDUCTASE-RELATED"/>
    <property type="match status" value="1"/>
</dbReference>
<evidence type="ECO:0000259" key="5">
    <source>
        <dbReference type="SMART" id="SM00829"/>
    </source>
</evidence>
<evidence type="ECO:0000313" key="7">
    <source>
        <dbReference type="Proteomes" id="UP000238350"/>
    </source>
</evidence>
<dbReference type="Gene3D" id="3.40.50.720">
    <property type="entry name" value="NAD(P)-binding Rossmann-like Domain"/>
    <property type="match status" value="1"/>
</dbReference>
<dbReference type="Proteomes" id="UP000238350">
    <property type="component" value="Unassembled WGS sequence"/>
</dbReference>
<feature type="domain" description="Enoyl reductase (ER)" evidence="5">
    <location>
        <begin position="28"/>
        <end position="338"/>
    </location>
</feature>
<dbReference type="SUPFAM" id="SSF51735">
    <property type="entry name" value="NAD(P)-binding Rossmann-fold domains"/>
    <property type="match status" value="1"/>
</dbReference>
<dbReference type="STRING" id="45607.A0A2T0FPX3"/>
<dbReference type="InterPro" id="IPR013154">
    <property type="entry name" value="ADH-like_N"/>
</dbReference>
<dbReference type="GO" id="GO:0008270">
    <property type="term" value="F:zinc ion binding"/>
    <property type="evidence" value="ECO:0007669"/>
    <property type="project" value="InterPro"/>
</dbReference>
<dbReference type="CDD" id="cd05286">
    <property type="entry name" value="QOR2"/>
    <property type="match status" value="1"/>
</dbReference>
<dbReference type="EMBL" id="NDIQ01000022">
    <property type="protein sequence ID" value="PRT57046.1"/>
    <property type="molecule type" value="Genomic_DNA"/>
</dbReference>
<dbReference type="FunFam" id="3.40.50.720:FF:000053">
    <property type="entry name" value="Quinone oxidoreductase 1"/>
    <property type="match status" value="1"/>
</dbReference>
<dbReference type="GO" id="GO:0035925">
    <property type="term" value="F:mRNA 3'-UTR AU-rich region binding"/>
    <property type="evidence" value="ECO:0007669"/>
    <property type="project" value="TreeGrafter"/>
</dbReference>
<keyword evidence="1" id="KW-0521">NADP</keyword>
<dbReference type="GO" id="GO:0070402">
    <property type="term" value="F:NADPH binding"/>
    <property type="evidence" value="ECO:0007669"/>
    <property type="project" value="TreeGrafter"/>
</dbReference>
<comment type="caution">
    <text evidence="6">The sequence shown here is derived from an EMBL/GenBank/DDBJ whole genome shotgun (WGS) entry which is preliminary data.</text>
</comment>
<dbReference type="GO" id="GO:0005829">
    <property type="term" value="C:cytosol"/>
    <property type="evidence" value="ECO:0007669"/>
    <property type="project" value="TreeGrafter"/>
</dbReference>
<dbReference type="PROSITE" id="PS01162">
    <property type="entry name" value="QOR_ZETA_CRYSTAL"/>
    <property type="match status" value="1"/>
</dbReference>
<evidence type="ECO:0000256" key="2">
    <source>
        <dbReference type="ARBA" id="ARBA00023002"/>
    </source>
</evidence>
<proteinExistence type="predicted"/>
<dbReference type="PANTHER" id="PTHR48106">
    <property type="entry name" value="QUINONE OXIDOREDUCTASE PIG3-RELATED"/>
    <property type="match status" value="1"/>
</dbReference>
<evidence type="ECO:0000256" key="1">
    <source>
        <dbReference type="ARBA" id="ARBA00022857"/>
    </source>
</evidence>
<organism evidence="6 7">
    <name type="scientific">Wickerhamiella sorbophila</name>
    <dbReference type="NCBI Taxonomy" id="45607"/>
    <lineage>
        <taxon>Eukaryota</taxon>
        <taxon>Fungi</taxon>
        <taxon>Dikarya</taxon>
        <taxon>Ascomycota</taxon>
        <taxon>Saccharomycotina</taxon>
        <taxon>Dipodascomycetes</taxon>
        <taxon>Dipodascales</taxon>
        <taxon>Trichomonascaceae</taxon>
        <taxon>Wickerhamiella</taxon>
    </lineage>
</organism>
<reference evidence="6 7" key="1">
    <citation type="submission" date="2017-04" db="EMBL/GenBank/DDBJ databases">
        <title>Genome sequencing of [Candida] sorbophila.</title>
        <authorList>
            <person name="Ahn J.O."/>
        </authorList>
    </citation>
    <scope>NUCLEOTIDE SEQUENCE [LARGE SCALE GENOMIC DNA]</scope>
    <source>
        <strain evidence="6 7">DS02</strain>
    </source>
</reference>
<dbReference type="OrthoDB" id="48317at2759"/>
<dbReference type="InterPro" id="IPR036291">
    <property type="entry name" value="NAD(P)-bd_dom_sf"/>
</dbReference>
<protein>
    <recommendedName>
        <fullName evidence="4">Probable quinone oxidoreductase</fullName>
    </recommendedName>
    <alternativeName>
        <fullName evidence="3">NADPH:quinone reductase</fullName>
    </alternativeName>
</protein>
<gene>
    <name evidence="6" type="ORF">B9G98_04666</name>
</gene>
<dbReference type="GO" id="GO:0003960">
    <property type="term" value="F:quinone reductase (NADPH) activity"/>
    <property type="evidence" value="ECO:0007669"/>
    <property type="project" value="InterPro"/>
</dbReference>
<dbReference type="InterPro" id="IPR047618">
    <property type="entry name" value="QOR-like"/>
</dbReference>
<dbReference type="SUPFAM" id="SSF50129">
    <property type="entry name" value="GroES-like"/>
    <property type="match status" value="1"/>
</dbReference>
<sequence length="348" mass="37779">MSHPTYELKGAVHETPKTAKRIEFDEFGPSSVLKYVEVEVPQPKEGEVLVKNYAIGVNFIDTYQRSGLYRVAKLPKSGLGTEAAGVIQVVGSGVSEFEPGSRVCYYRSSLGAYAEYHIVPASALVKIPDDIDYDIAAASILKGLTVHYLLRQIVKVKKGDIGLFTAGAGGVGLIAMQWARHLGAKLIATASSHQKCELAKKYGAWQTINTSEEDTAQRVLEITEGKKVPVVFDSIGKDTWQSSLKCLSRRGLLISYGNASGPVTDANVGDLAANGSLFLTRPTLWDYSDDVPGMADELFSLIRSGAIKIEINQRYDLKDAKAAHDGLASRNTTGATVLYPEEFSPRQF</sequence>
<keyword evidence="2" id="KW-0560">Oxidoreductase</keyword>
<accession>A0A2T0FPX3</accession>
<dbReference type="GeneID" id="36518414"/>
<dbReference type="AlphaFoldDB" id="A0A2T0FPX3"/>
<evidence type="ECO:0000313" key="6">
    <source>
        <dbReference type="EMBL" id="PRT57046.1"/>
    </source>
</evidence>
<dbReference type="NCBIfam" id="NF008024">
    <property type="entry name" value="PRK10754.1"/>
    <property type="match status" value="1"/>
</dbReference>
<dbReference type="InterPro" id="IPR020843">
    <property type="entry name" value="ER"/>
</dbReference>
<dbReference type="InterPro" id="IPR013149">
    <property type="entry name" value="ADH-like_C"/>
</dbReference>